<accession>A0ABP1QCJ7</accession>
<keyword evidence="1" id="KW-0732">Signal</keyword>
<reference evidence="2 3" key="1">
    <citation type="submission" date="2024-08" db="EMBL/GenBank/DDBJ databases">
        <authorList>
            <person name="Cucini C."/>
            <person name="Frati F."/>
        </authorList>
    </citation>
    <scope>NUCLEOTIDE SEQUENCE [LARGE SCALE GENOMIC DNA]</scope>
</reference>
<protein>
    <recommendedName>
        <fullName evidence="4">Lipoprotein</fullName>
    </recommendedName>
</protein>
<gene>
    <name evidence="2" type="ORF">ODALV1_LOCUS9841</name>
</gene>
<sequence>MNKQNFLKISLLLSLFPLFFAICKAKPIRNAFIGSVKTGNISELLHSVQNYPSKKPALKTYYEDTYEKTTPNWKFPVTRNLEEYLAPFSKCLIHITNSQNVNIKLHSTIPILIRYQIPTKVIVVRRYSREETLIWAPKGINASGSLLKQSYEFDCPFSTYTKDSTYNNGLCSSIDKSHFAVNIRPYNCEVIVALFPPVYMFEGNFYPPSEWRNILSINLLFPRVWNPFLVYDDYYDSHFESNVFNIWILDELYEKIRICEKPSNGTT</sequence>
<name>A0ABP1QCJ7_9HEXA</name>
<dbReference type="Proteomes" id="UP001642540">
    <property type="component" value="Unassembled WGS sequence"/>
</dbReference>
<evidence type="ECO:0008006" key="4">
    <source>
        <dbReference type="Google" id="ProtNLM"/>
    </source>
</evidence>
<keyword evidence="3" id="KW-1185">Reference proteome</keyword>
<organism evidence="2 3">
    <name type="scientific">Orchesella dallaii</name>
    <dbReference type="NCBI Taxonomy" id="48710"/>
    <lineage>
        <taxon>Eukaryota</taxon>
        <taxon>Metazoa</taxon>
        <taxon>Ecdysozoa</taxon>
        <taxon>Arthropoda</taxon>
        <taxon>Hexapoda</taxon>
        <taxon>Collembola</taxon>
        <taxon>Entomobryomorpha</taxon>
        <taxon>Entomobryoidea</taxon>
        <taxon>Orchesellidae</taxon>
        <taxon>Orchesellinae</taxon>
        <taxon>Orchesella</taxon>
    </lineage>
</organism>
<comment type="caution">
    <text evidence="2">The sequence shown here is derived from an EMBL/GenBank/DDBJ whole genome shotgun (WGS) entry which is preliminary data.</text>
</comment>
<feature type="signal peptide" evidence="1">
    <location>
        <begin position="1"/>
        <end position="25"/>
    </location>
</feature>
<dbReference type="EMBL" id="CAXLJM020000030">
    <property type="protein sequence ID" value="CAL8098147.1"/>
    <property type="molecule type" value="Genomic_DNA"/>
</dbReference>
<proteinExistence type="predicted"/>
<feature type="chain" id="PRO_5047318389" description="Lipoprotein" evidence="1">
    <location>
        <begin position="26"/>
        <end position="267"/>
    </location>
</feature>
<evidence type="ECO:0000256" key="1">
    <source>
        <dbReference type="SAM" id="SignalP"/>
    </source>
</evidence>
<evidence type="ECO:0000313" key="2">
    <source>
        <dbReference type="EMBL" id="CAL8098147.1"/>
    </source>
</evidence>
<evidence type="ECO:0000313" key="3">
    <source>
        <dbReference type="Proteomes" id="UP001642540"/>
    </source>
</evidence>